<sequence>MDLSGRWAWVGFNEKVILPVREAQSAALKGGGHVATVAQHGRGPVCGASLPGPGLPSMYTAPAGPPGAATERTDRPQVQAVRAQSAGNDFRCKMASYRRVLEQRSAERAVGDPYAEQLQLAPRCRRRDGAQPLAARPPLPLPR</sequence>
<dbReference type="EMBL" id="CAJNNW010025801">
    <property type="protein sequence ID" value="CAE8679794.1"/>
    <property type="molecule type" value="Genomic_DNA"/>
</dbReference>
<organism evidence="2 3">
    <name type="scientific">Polarella glacialis</name>
    <name type="common">Dinoflagellate</name>
    <dbReference type="NCBI Taxonomy" id="89957"/>
    <lineage>
        <taxon>Eukaryota</taxon>
        <taxon>Sar</taxon>
        <taxon>Alveolata</taxon>
        <taxon>Dinophyceae</taxon>
        <taxon>Suessiales</taxon>
        <taxon>Suessiaceae</taxon>
        <taxon>Polarella</taxon>
    </lineage>
</organism>
<evidence type="ECO:0000256" key="1">
    <source>
        <dbReference type="SAM" id="MobiDB-lite"/>
    </source>
</evidence>
<reference evidence="2" key="1">
    <citation type="submission" date="2021-02" db="EMBL/GenBank/DDBJ databases">
        <authorList>
            <person name="Dougan E. K."/>
            <person name="Rhodes N."/>
            <person name="Thang M."/>
            <person name="Chan C."/>
        </authorList>
    </citation>
    <scope>NUCLEOTIDE SEQUENCE</scope>
</reference>
<dbReference type="Proteomes" id="UP000626109">
    <property type="component" value="Unassembled WGS sequence"/>
</dbReference>
<protein>
    <submittedName>
        <fullName evidence="2">Uncharacterized protein</fullName>
    </submittedName>
</protein>
<proteinExistence type="predicted"/>
<feature type="region of interest" description="Disordered" evidence="1">
    <location>
        <begin position="57"/>
        <end position="85"/>
    </location>
</feature>
<comment type="caution">
    <text evidence="2">The sequence shown here is derived from an EMBL/GenBank/DDBJ whole genome shotgun (WGS) entry which is preliminary data.</text>
</comment>
<dbReference type="AlphaFoldDB" id="A0A813JKN1"/>
<feature type="non-terminal residue" evidence="2">
    <location>
        <position position="1"/>
    </location>
</feature>
<gene>
    <name evidence="2" type="ORF">PGLA2088_LOCUS21556</name>
</gene>
<evidence type="ECO:0000313" key="2">
    <source>
        <dbReference type="EMBL" id="CAE8679794.1"/>
    </source>
</evidence>
<accession>A0A813JKN1</accession>
<name>A0A813JKN1_POLGL</name>
<feature type="region of interest" description="Disordered" evidence="1">
    <location>
        <begin position="121"/>
        <end position="143"/>
    </location>
</feature>
<evidence type="ECO:0000313" key="3">
    <source>
        <dbReference type="Proteomes" id="UP000626109"/>
    </source>
</evidence>